<reference evidence="2" key="1">
    <citation type="submission" date="2020-09" db="EMBL/GenBank/DDBJ databases">
        <title>Streptomyces grisecoloratus sp. nov., isolated from cotton soil.</title>
        <authorList>
            <person name="Xing L."/>
        </authorList>
    </citation>
    <scope>NUCLEOTIDE SEQUENCE</scope>
    <source>
        <strain evidence="2">TRM S81-3</strain>
    </source>
</reference>
<dbReference type="EMBL" id="JACVQF010000200">
    <property type="protein sequence ID" value="MBD0421595.1"/>
    <property type="molecule type" value="Genomic_DNA"/>
</dbReference>
<evidence type="ECO:0000256" key="1">
    <source>
        <dbReference type="SAM" id="MobiDB-lite"/>
    </source>
</evidence>
<organism evidence="2 3">
    <name type="scientific">Streptomyces griseicoloratus</name>
    <dbReference type="NCBI Taxonomy" id="2752516"/>
    <lineage>
        <taxon>Bacteria</taxon>
        <taxon>Bacillati</taxon>
        <taxon>Actinomycetota</taxon>
        <taxon>Actinomycetes</taxon>
        <taxon>Kitasatosporales</taxon>
        <taxon>Streptomycetaceae</taxon>
        <taxon>Streptomyces</taxon>
    </lineage>
</organism>
<feature type="compositionally biased region" description="Acidic residues" evidence="1">
    <location>
        <begin position="1"/>
        <end position="10"/>
    </location>
</feature>
<proteinExistence type="predicted"/>
<name>A0A926L447_9ACTN</name>
<feature type="region of interest" description="Disordered" evidence="1">
    <location>
        <begin position="1"/>
        <end position="36"/>
    </location>
</feature>
<gene>
    <name evidence="2" type="ORF">H0H10_20985</name>
</gene>
<keyword evidence="3" id="KW-1185">Reference proteome</keyword>
<comment type="caution">
    <text evidence="2">The sequence shown here is derived from an EMBL/GenBank/DDBJ whole genome shotgun (WGS) entry which is preliminary data.</text>
</comment>
<dbReference type="RefSeq" id="WP_188182567.1">
    <property type="nucleotide sequence ID" value="NZ_JACVQF010000200.1"/>
</dbReference>
<accession>A0A926L447</accession>
<evidence type="ECO:0000313" key="2">
    <source>
        <dbReference type="EMBL" id="MBD0421595.1"/>
    </source>
</evidence>
<reference evidence="2" key="2">
    <citation type="submission" date="2020-09" db="EMBL/GenBank/DDBJ databases">
        <authorList>
            <person name="Luo X."/>
        </authorList>
    </citation>
    <scope>NUCLEOTIDE SEQUENCE</scope>
    <source>
        <strain evidence="2">TRM S81-3</strain>
    </source>
</reference>
<dbReference type="Proteomes" id="UP000621210">
    <property type="component" value="Unassembled WGS sequence"/>
</dbReference>
<evidence type="ECO:0000313" key="3">
    <source>
        <dbReference type="Proteomes" id="UP000621210"/>
    </source>
</evidence>
<protein>
    <submittedName>
        <fullName evidence="2">Uncharacterized protein</fullName>
    </submittedName>
</protein>
<sequence>MPTDYAADDPETARRRQQAVQSGARRQAACAEDSDAARPVVTEPLGALGEEAHVRPPLHAGYGSIMTIGGNAARPLRSL</sequence>
<dbReference type="AlphaFoldDB" id="A0A926L447"/>